<dbReference type="Pfam" id="PF08340">
    <property type="entry name" value="YicC-like_C"/>
    <property type="match status" value="1"/>
</dbReference>
<proteinExistence type="inferred from homology"/>
<dbReference type="eggNOG" id="COG1561">
    <property type="taxonomic scope" value="Bacteria"/>
</dbReference>
<dbReference type="InterPro" id="IPR013551">
    <property type="entry name" value="YicC-like_C"/>
</dbReference>
<evidence type="ECO:0000256" key="3">
    <source>
        <dbReference type="ARBA" id="ARBA00022759"/>
    </source>
</evidence>
<name>U7ULP5_9FIRM</name>
<evidence type="ECO:0000313" key="8">
    <source>
        <dbReference type="EMBL" id="ERT60245.1"/>
    </source>
</evidence>
<keyword evidence="9" id="KW-1185">Reference proteome</keyword>
<accession>U7ULP5</accession>
<dbReference type="GO" id="GO:0016787">
    <property type="term" value="F:hydrolase activity"/>
    <property type="evidence" value="ECO:0007669"/>
    <property type="project" value="UniProtKB-KW"/>
</dbReference>
<evidence type="ECO:0000259" key="6">
    <source>
        <dbReference type="Pfam" id="PF03755"/>
    </source>
</evidence>
<dbReference type="Proteomes" id="UP000017090">
    <property type="component" value="Unassembled WGS sequence"/>
</dbReference>
<reference evidence="8 9" key="1">
    <citation type="submission" date="2013-09" db="EMBL/GenBank/DDBJ databases">
        <authorList>
            <person name="Durkin A.S."/>
            <person name="Haft D.R."/>
            <person name="McCorrison J."/>
            <person name="Torralba M."/>
            <person name="Gillis M."/>
            <person name="Haft D.H."/>
            <person name="Methe B."/>
            <person name="Sutton G."/>
            <person name="Nelson K.E."/>
        </authorList>
    </citation>
    <scope>NUCLEOTIDE SEQUENCE [LARGE SCALE GENOMIC DNA]</scope>
    <source>
        <strain evidence="8 9">BV3C16-1</strain>
    </source>
</reference>
<evidence type="ECO:0000313" key="9">
    <source>
        <dbReference type="Proteomes" id="UP000017090"/>
    </source>
</evidence>
<sequence>MNSMTGFGGGSHSDGSIEVAIELRSVNQRFLELNIRMPHSYLRLEEGLRRKIKEHLHRGKVDVFVTVREIAPQAPEITVDLAALRACKEALERAREECFDGGSTSLAEVASLTKDWFTETPPRIDAEVCRPVFETALQEALTSLMTMRRREGETIQRDLTARAASLQEIIEKIAARRPVIMAAYEERLRKRIEKMLEQAGSSADEGRILQEIAVYADKSDFTEEVVRFRSHVLQLERLLSDGNDVGRSLDFLMQEMNRETNTIGSKAGDLEVTEYVLQLKNELEKIREQIQNIE</sequence>
<dbReference type="PATRIC" id="fig|1111454.3.peg.965"/>
<dbReference type="NCBIfam" id="TIGR00255">
    <property type="entry name" value="YicC/YloC family endoribonuclease"/>
    <property type="match status" value="1"/>
</dbReference>
<comment type="caution">
    <text evidence="8">The sequence shown here is derived from an EMBL/GenBank/DDBJ whole genome shotgun (WGS) entry which is preliminary data.</text>
</comment>
<dbReference type="PANTHER" id="PTHR30636">
    <property type="entry name" value="UPF0701 PROTEIN YICC"/>
    <property type="match status" value="1"/>
</dbReference>
<keyword evidence="3" id="KW-0255">Endonuclease</keyword>
<evidence type="ECO:0000256" key="2">
    <source>
        <dbReference type="ARBA" id="ARBA00022722"/>
    </source>
</evidence>
<evidence type="ECO:0000256" key="5">
    <source>
        <dbReference type="ARBA" id="ARBA00035648"/>
    </source>
</evidence>
<organism evidence="8 9">
    <name type="scientific">Megasphaera vaginalis</name>
    <name type="common">ex Srinivasan et al. 2021</name>
    <dbReference type="NCBI Taxonomy" id="1111454"/>
    <lineage>
        <taxon>Bacteria</taxon>
        <taxon>Bacillati</taxon>
        <taxon>Bacillota</taxon>
        <taxon>Negativicutes</taxon>
        <taxon>Veillonellales</taxon>
        <taxon>Veillonellaceae</taxon>
        <taxon>Megasphaera</taxon>
    </lineage>
</organism>
<dbReference type="GO" id="GO:0004521">
    <property type="term" value="F:RNA endonuclease activity"/>
    <property type="evidence" value="ECO:0007669"/>
    <property type="project" value="InterPro"/>
</dbReference>
<dbReference type="OrthoDB" id="9771229at2"/>
<dbReference type="PANTHER" id="PTHR30636:SF3">
    <property type="entry name" value="UPF0701 PROTEIN YICC"/>
    <property type="match status" value="1"/>
</dbReference>
<evidence type="ECO:0000256" key="1">
    <source>
        <dbReference type="ARBA" id="ARBA00001968"/>
    </source>
</evidence>
<evidence type="ECO:0000256" key="4">
    <source>
        <dbReference type="ARBA" id="ARBA00022801"/>
    </source>
</evidence>
<gene>
    <name evidence="8" type="ORF">HMPREF1250_0981</name>
</gene>
<keyword evidence="4" id="KW-0378">Hydrolase</keyword>
<comment type="similarity">
    <text evidence="5">Belongs to the YicC/YloC family.</text>
</comment>
<dbReference type="InterPro" id="IPR005229">
    <property type="entry name" value="YicC/YloC-like"/>
</dbReference>
<dbReference type="Pfam" id="PF03755">
    <property type="entry name" value="YicC-like_N"/>
    <property type="match status" value="1"/>
</dbReference>
<keyword evidence="2" id="KW-0540">Nuclease</keyword>
<feature type="domain" description="Endoribonuclease YicC-like C-terminal" evidence="7">
    <location>
        <begin position="173"/>
        <end position="294"/>
    </location>
</feature>
<protein>
    <submittedName>
        <fullName evidence="8">TIGR00255 family protein</fullName>
    </submittedName>
</protein>
<dbReference type="STRING" id="1111454.HMPREF1250_0981"/>
<dbReference type="EMBL" id="AWXA01000025">
    <property type="protein sequence ID" value="ERT60245.1"/>
    <property type="molecule type" value="Genomic_DNA"/>
</dbReference>
<dbReference type="AlphaFoldDB" id="U7ULP5"/>
<evidence type="ECO:0000259" key="7">
    <source>
        <dbReference type="Pfam" id="PF08340"/>
    </source>
</evidence>
<dbReference type="InterPro" id="IPR013527">
    <property type="entry name" value="YicC-like_N"/>
</dbReference>
<feature type="domain" description="Endoribonuclease YicC-like N-terminal" evidence="6">
    <location>
        <begin position="1"/>
        <end position="156"/>
    </location>
</feature>
<comment type="cofactor">
    <cofactor evidence="1">
        <name>a divalent metal cation</name>
        <dbReference type="ChEBI" id="CHEBI:60240"/>
    </cofactor>
</comment>